<dbReference type="InterPro" id="IPR029051">
    <property type="entry name" value="DUF4352"/>
</dbReference>
<sequence>MAALGASLLLGGCGNDADSVPSVQSSDASATASTSTPPALPTIGSTVANGDASITVVSVTSSDAISFETDSLNGQYEQKAAPAGGKFVVVETSVENIGKTSMDLTCNYPIVARVIDSEERQFDRIDYIFRVEGNPGCNKNLQPGFSAPMKWVYELPASATPELFGFITPGTQTIEDAAFVSLVEDQP</sequence>
<feature type="compositionally biased region" description="Low complexity" evidence="2">
    <location>
        <begin position="25"/>
        <end position="37"/>
    </location>
</feature>
<dbReference type="RefSeq" id="YP_009848250.1">
    <property type="nucleotide sequence ID" value="NC_048782.1"/>
</dbReference>
<dbReference type="Pfam" id="PF11611">
    <property type="entry name" value="DUF4352"/>
    <property type="match status" value="1"/>
</dbReference>
<feature type="domain" description="DUF4352" evidence="3">
    <location>
        <begin position="43"/>
        <end position="161"/>
    </location>
</feature>
<dbReference type="Proteomes" id="UP000320841">
    <property type="component" value="Segment"/>
</dbReference>
<proteinExistence type="predicted"/>
<evidence type="ECO:0000313" key="4">
    <source>
        <dbReference type="EMBL" id="QDM56051.1"/>
    </source>
</evidence>
<dbReference type="InterPro" id="IPR029050">
    <property type="entry name" value="Immunoprotect_excell_Ig-like"/>
</dbReference>
<keyword evidence="4" id="KW-0449">Lipoprotein</keyword>
<reference evidence="4 5" key="1">
    <citation type="submission" date="2019-05" db="EMBL/GenBank/DDBJ databases">
        <authorList>
            <person name="Andrick R."/>
            <person name="Dugal D."/>
            <person name="Kinney M."/>
            <person name="Taplin D."/>
            <person name="Molloy S.D."/>
            <person name="Garlena R.A."/>
            <person name="Russell D.A."/>
            <person name="Pope W.H."/>
            <person name="Jacobs-Sera D."/>
            <person name="Hatfull G.F."/>
        </authorList>
    </citation>
    <scope>NUCLEOTIDE SEQUENCE [LARGE SCALE GENOMIC DNA]</scope>
</reference>
<gene>
    <name evidence="4" type="primary">36</name>
    <name evidence="4" type="ORF">SEA_SLEEPYHEAD_36</name>
</gene>
<keyword evidence="1" id="KW-0732">Signal</keyword>
<evidence type="ECO:0000256" key="1">
    <source>
        <dbReference type="ARBA" id="ARBA00022729"/>
    </source>
</evidence>
<feature type="region of interest" description="Disordered" evidence="2">
    <location>
        <begin position="20"/>
        <end position="44"/>
    </location>
</feature>
<dbReference type="KEGG" id="vg:55618668"/>
<evidence type="ECO:0000313" key="5">
    <source>
        <dbReference type="Proteomes" id="UP000320841"/>
    </source>
</evidence>
<name>A0A515MHA3_9CAUD</name>
<accession>A0A515MHA3</accession>
<organism evidence="4 5">
    <name type="scientific">Rhodococcus phage Sleepyhead</name>
    <dbReference type="NCBI Taxonomy" id="2591131"/>
    <lineage>
        <taxon>Viruses</taxon>
        <taxon>Duplodnaviria</taxon>
        <taxon>Heunggongvirae</taxon>
        <taxon>Uroviricota</taxon>
        <taxon>Caudoviricetes</taxon>
        <taxon>Sleepyheadvirus</taxon>
        <taxon>Sleepyheadvirus sleepyhead</taxon>
    </lineage>
</organism>
<dbReference type="EMBL" id="MK967380">
    <property type="protein sequence ID" value="QDM56051.1"/>
    <property type="molecule type" value="Genomic_DNA"/>
</dbReference>
<dbReference type="GeneID" id="55618668"/>
<protein>
    <submittedName>
        <fullName evidence="4">Lipoprotein</fullName>
    </submittedName>
</protein>
<evidence type="ECO:0000259" key="3">
    <source>
        <dbReference type="Pfam" id="PF11611"/>
    </source>
</evidence>
<dbReference type="Gene3D" id="2.60.40.1240">
    <property type="match status" value="1"/>
</dbReference>
<evidence type="ECO:0000256" key="2">
    <source>
        <dbReference type="SAM" id="MobiDB-lite"/>
    </source>
</evidence>
<keyword evidence="5" id="KW-1185">Reference proteome</keyword>